<evidence type="ECO:0000256" key="6">
    <source>
        <dbReference type="ARBA" id="ARBA00032263"/>
    </source>
</evidence>
<dbReference type="InterPro" id="IPR004367">
    <property type="entry name" value="Cyclin_C-dom"/>
</dbReference>
<gene>
    <name evidence="10" type="ORF">M0R45_014168</name>
</gene>
<dbReference type="InterPro" id="IPR006671">
    <property type="entry name" value="Cyclin_N"/>
</dbReference>
<evidence type="ECO:0000256" key="3">
    <source>
        <dbReference type="ARBA" id="ARBA00022618"/>
    </source>
</evidence>
<dbReference type="InterPro" id="IPR013763">
    <property type="entry name" value="Cyclin-like_dom"/>
</dbReference>
<comment type="subunit">
    <text evidence="2">Interacts with the CDC2 protein kinase to form a serine/threonine kinase holoenzyme complex also known as maturation promoting factor (MPF). The cyclin subunit imparts substrate specificity to the complex.</text>
</comment>
<dbReference type="GO" id="GO:0051301">
    <property type="term" value="P:cell division"/>
    <property type="evidence" value="ECO:0007669"/>
    <property type="project" value="UniProtKB-KW"/>
</dbReference>
<dbReference type="Pfam" id="PF02984">
    <property type="entry name" value="Cyclin_C"/>
    <property type="match status" value="1"/>
</dbReference>
<keyword evidence="11" id="KW-1185">Reference proteome</keyword>
<evidence type="ECO:0000313" key="11">
    <source>
        <dbReference type="Proteomes" id="UP001457282"/>
    </source>
</evidence>
<dbReference type="PANTHER" id="PTHR10177">
    <property type="entry name" value="CYCLINS"/>
    <property type="match status" value="1"/>
</dbReference>
<dbReference type="InterPro" id="IPR036915">
    <property type="entry name" value="Cyclin-like_sf"/>
</dbReference>
<organism evidence="10 11">
    <name type="scientific">Rubus argutus</name>
    <name type="common">Southern blackberry</name>
    <dbReference type="NCBI Taxonomy" id="59490"/>
    <lineage>
        <taxon>Eukaryota</taxon>
        <taxon>Viridiplantae</taxon>
        <taxon>Streptophyta</taxon>
        <taxon>Embryophyta</taxon>
        <taxon>Tracheophyta</taxon>
        <taxon>Spermatophyta</taxon>
        <taxon>Magnoliopsida</taxon>
        <taxon>eudicotyledons</taxon>
        <taxon>Gunneridae</taxon>
        <taxon>Pentapetalae</taxon>
        <taxon>rosids</taxon>
        <taxon>fabids</taxon>
        <taxon>Rosales</taxon>
        <taxon>Rosaceae</taxon>
        <taxon>Rosoideae</taxon>
        <taxon>Rosoideae incertae sedis</taxon>
        <taxon>Rubus</taxon>
    </lineage>
</organism>
<dbReference type="PIRSF" id="PIRSF001771">
    <property type="entry name" value="Cyclin_A_B_D_E"/>
    <property type="match status" value="1"/>
</dbReference>
<accession>A0AAW1XKN7</accession>
<keyword evidence="4 7" id="KW-0195">Cyclin</keyword>
<evidence type="ECO:0000259" key="9">
    <source>
        <dbReference type="SMART" id="SM01332"/>
    </source>
</evidence>
<evidence type="ECO:0000313" key="10">
    <source>
        <dbReference type="EMBL" id="KAK9937373.1"/>
    </source>
</evidence>
<keyword evidence="5" id="KW-0131">Cell cycle</keyword>
<dbReference type="SMART" id="SM00385">
    <property type="entry name" value="CYCLIN"/>
    <property type="match status" value="2"/>
</dbReference>
<evidence type="ECO:0000256" key="4">
    <source>
        <dbReference type="ARBA" id="ARBA00023127"/>
    </source>
</evidence>
<dbReference type="SUPFAM" id="SSF47954">
    <property type="entry name" value="Cyclin-like"/>
    <property type="match status" value="2"/>
</dbReference>
<evidence type="ECO:0000256" key="1">
    <source>
        <dbReference type="ARBA" id="ARBA00006955"/>
    </source>
</evidence>
<evidence type="ECO:0000256" key="5">
    <source>
        <dbReference type="ARBA" id="ARBA00023306"/>
    </source>
</evidence>
<comment type="caution">
    <text evidence="10">The sequence shown here is derived from an EMBL/GenBank/DDBJ whole genome shotgun (WGS) entry which is preliminary data.</text>
</comment>
<protein>
    <recommendedName>
        <fullName evidence="6">B-like cyclin</fullName>
    </recommendedName>
</protein>
<proteinExistence type="inferred from homology"/>
<dbReference type="SMART" id="SM01332">
    <property type="entry name" value="Cyclin_C"/>
    <property type="match status" value="1"/>
</dbReference>
<dbReference type="Proteomes" id="UP001457282">
    <property type="component" value="Unassembled WGS sequence"/>
</dbReference>
<sequence>MRGILVNWLIEVHFKFDLMQETLYLMITLLDQYLSQVPIKKNEMQLVGLTALLLASKYEDFWHPRVKELISISAESYTRDQVLGMERLILKKLKFRLNTPTPYVFMLRFLKAAQSDSKLEHLAFYLIELCLVEYEPIMVKPSLLCAAAIYVARCTLHITPAWTPLLCKHARYQVSQIRDCAEMILRFQKAAGVGKLKVTYEKYMRSDLSRVAAIEPLERLPL</sequence>
<name>A0AAW1XKN7_RUBAR</name>
<dbReference type="InterPro" id="IPR039361">
    <property type="entry name" value="Cyclin"/>
</dbReference>
<dbReference type="FunFam" id="1.10.472.10:FF:000057">
    <property type="entry name" value="Cyclin N-terminal domain containing 2"/>
    <property type="match status" value="1"/>
</dbReference>
<dbReference type="FunFam" id="1.10.472.10:FF:000091">
    <property type="entry name" value="putative cyclin-B3-1 isoform X3"/>
    <property type="match status" value="1"/>
</dbReference>
<feature type="domain" description="Cyclin-like" evidence="8">
    <location>
        <begin position="7"/>
        <end position="91"/>
    </location>
</feature>
<evidence type="ECO:0000256" key="7">
    <source>
        <dbReference type="RuleBase" id="RU000383"/>
    </source>
</evidence>
<reference evidence="10 11" key="1">
    <citation type="journal article" date="2023" name="G3 (Bethesda)">
        <title>A chromosome-length genome assembly and annotation of blackberry (Rubus argutus, cv. 'Hillquist').</title>
        <authorList>
            <person name="Bruna T."/>
            <person name="Aryal R."/>
            <person name="Dudchenko O."/>
            <person name="Sargent D.J."/>
            <person name="Mead D."/>
            <person name="Buti M."/>
            <person name="Cavallini A."/>
            <person name="Hytonen T."/>
            <person name="Andres J."/>
            <person name="Pham M."/>
            <person name="Weisz D."/>
            <person name="Mascagni F."/>
            <person name="Usai G."/>
            <person name="Natali L."/>
            <person name="Bassil N."/>
            <person name="Fernandez G.E."/>
            <person name="Lomsadze A."/>
            <person name="Armour M."/>
            <person name="Olukolu B."/>
            <person name="Poorten T."/>
            <person name="Britton C."/>
            <person name="Davik J."/>
            <person name="Ashrafi H."/>
            <person name="Aiden E.L."/>
            <person name="Borodovsky M."/>
            <person name="Worthington M."/>
        </authorList>
    </citation>
    <scope>NUCLEOTIDE SEQUENCE [LARGE SCALE GENOMIC DNA]</scope>
    <source>
        <strain evidence="10">PI 553951</strain>
    </source>
</reference>
<feature type="domain" description="Cyclin C-terminal" evidence="9">
    <location>
        <begin position="100"/>
        <end position="217"/>
    </location>
</feature>
<evidence type="ECO:0000256" key="2">
    <source>
        <dbReference type="ARBA" id="ARBA00011177"/>
    </source>
</evidence>
<dbReference type="Pfam" id="PF00134">
    <property type="entry name" value="Cyclin_N"/>
    <property type="match status" value="1"/>
</dbReference>
<dbReference type="GO" id="GO:0044772">
    <property type="term" value="P:mitotic cell cycle phase transition"/>
    <property type="evidence" value="ECO:0007669"/>
    <property type="project" value="InterPro"/>
</dbReference>
<dbReference type="Gene3D" id="1.10.472.10">
    <property type="entry name" value="Cyclin-like"/>
    <property type="match status" value="2"/>
</dbReference>
<dbReference type="InterPro" id="IPR046965">
    <property type="entry name" value="Cyclin_A/B-like"/>
</dbReference>
<evidence type="ECO:0000259" key="8">
    <source>
        <dbReference type="SMART" id="SM00385"/>
    </source>
</evidence>
<dbReference type="AlphaFoldDB" id="A0AAW1XKN7"/>
<feature type="domain" description="Cyclin-like" evidence="8">
    <location>
        <begin position="104"/>
        <end position="186"/>
    </location>
</feature>
<comment type="similarity">
    <text evidence="1">Belongs to the cyclin family. Cyclin AB subfamily.</text>
</comment>
<dbReference type="GO" id="GO:0016538">
    <property type="term" value="F:cyclin-dependent protein serine/threonine kinase regulator activity"/>
    <property type="evidence" value="ECO:0007669"/>
    <property type="project" value="InterPro"/>
</dbReference>
<keyword evidence="3" id="KW-0132">Cell division</keyword>
<dbReference type="EMBL" id="JBEDUW010000003">
    <property type="protein sequence ID" value="KAK9937373.1"/>
    <property type="molecule type" value="Genomic_DNA"/>
</dbReference>